<evidence type="ECO:0000313" key="4">
    <source>
        <dbReference type="Proteomes" id="UP000075883"/>
    </source>
</evidence>
<dbReference type="EnsemblMetazoa" id="ACUA009143-RA">
    <property type="protein sequence ID" value="ACUA009143-PA"/>
    <property type="gene ID" value="ACUA009143"/>
</dbReference>
<reference evidence="3" key="2">
    <citation type="submission" date="2020-05" db="UniProtKB">
        <authorList>
            <consortium name="EnsemblMetazoa"/>
        </authorList>
    </citation>
    <scope>IDENTIFICATION</scope>
    <source>
        <strain evidence="3">A-37</strain>
    </source>
</reference>
<organism evidence="3 4">
    <name type="scientific">Anopheles culicifacies</name>
    <dbReference type="NCBI Taxonomy" id="139723"/>
    <lineage>
        <taxon>Eukaryota</taxon>
        <taxon>Metazoa</taxon>
        <taxon>Ecdysozoa</taxon>
        <taxon>Arthropoda</taxon>
        <taxon>Hexapoda</taxon>
        <taxon>Insecta</taxon>
        <taxon>Pterygota</taxon>
        <taxon>Neoptera</taxon>
        <taxon>Endopterygota</taxon>
        <taxon>Diptera</taxon>
        <taxon>Nematocera</taxon>
        <taxon>Culicoidea</taxon>
        <taxon>Culicidae</taxon>
        <taxon>Anophelinae</taxon>
        <taxon>Anopheles</taxon>
        <taxon>culicifacies species complex</taxon>
    </lineage>
</organism>
<dbReference type="PANTHER" id="PTHR10380">
    <property type="entry name" value="CUTICLE PROTEIN"/>
    <property type="match status" value="1"/>
</dbReference>
<dbReference type="InterPro" id="IPR031311">
    <property type="entry name" value="CHIT_BIND_RR_consensus"/>
</dbReference>
<dbReference type="PROSITE" id="PS00233">
    <property type="entry name" value="CHIT_BIND_RR_1"/>
    <property type="match status" value="1"/>
</dbReference>
<dbReference type="GO" id="GO:0062129">
    <property type="term" value="C:chitin-based extracellular matrix"/>
    <property type="evidence" value="ECO:0007669"/>
    <property type="project" value="TreeGrafter"/>
</dbReference>
<name>A0A182M4B8_9DIPT</name>
<evidence type="ECO:0000313" key="3">
    <source>
        <dbReference type="EnsemblMetazoa" id="ACUA009143-PA"/>
    </source>
</evidence>
<dbReference type="InterPro" id="IPR050468">
    <property type="entry name" value="Cuticle_Struct_Prot"/>
</dbReference>
<dbReference type="VEuPathDB" id="VectorBase:ACUA009143"/>
<dbReference type="Pfam" id="PF00379">
    <property type="entry name" value="Chitin_bind_4"/>
    <property type="match status" value="1"/>
</dbReference>
<sequence>MSSANVKRLPSVESVDESDRTVKRARSCFPIFSTNKIKRPIIRMSRVGNLTLKLTSSPPSAVRLWFRFLYRFSDDLRLMFMKRQGVSLRERIITFRSIDRLIDQVFVIAALVAVAAAQNPQDAQAQVLVSDSVVNPDGSYNYRYETSNGIAAQESGVGGQSAQGSYSYTGDDGAQYQVTYVADENGFQPQGSHLPTPPPTPEHVLKTLEQIRANPPRDDPNFSMDALNAAIARLSGKK</sequence>
<evidence type="ECO:0000256" key="2">
    <source>
        <dbReference type="PROSITE-ProRule" id="PRU00497"/>
    </source>
</evidence>
<dbReference type="PROSITE" id="PS51155">
    <property type="entry name" value="CHIT_BIND_RR_2"/>
    <property type="match status" value="1"/>
</dbReference>
<dbReference type="PRINTS" id="PR00947">
    <property type="entry name" value="CUTICLE"/>
</dbReference>
<protein>
    <submittedName>
        <fullName evidence="3">Uncharacterized protein</fullName>
    </submittedName>
</protein>
<proteinExistence type="predicted"/>
<dbReference type="PANTHER" id="PTHR10380:SF237">
    <property type="entry name" value="CUTICULAR PROTEIN 65AU, ISOFORM A-RELATED"/>
    <property type="match status" value="1"/>
</dbReference>
<dbReference type="STRING" id="139723.A0A182M4B8"/>
<dbReference type="InterPro" id="IPR000618">
    <property type="entry name" value="Insect_cuticle"/>
</dbReference>
<accession>A0A182M4B8</accession>
<reference evidence="4" key="1">
    <citation type="submission" date="2013-09" db="EMBL/GenBank/DDBJ databases">
        <title>The Genome Sequence of Anopheles culicifacies species A.</title>
        <authorList>
            <consortium name="The Broad Institute Genomics Platform"/>
            <person name="Neafsey D.E."/>
            <person name="Besansky N."/>
            <person name="Howell P."/>
            <person name="Walton C."/>
            <person name="Young S.K."/>
            <person name="Zeng Q."/>
            <person name="Gargeya S."/>
            <person name="Fitzgerald M."/>
            <person name="Haas B."/>
            <person name="Abouelleil A."/>
            <person name="Allen A.W."/>
            <person name="Alvarado L."/>
            <person name="Arachchi H.M."/>
            <person name="Berlin A.M."/>
            <person name="Chapman S.B."/>
            <person name="Gainer-Dewar J."/>
            <person name="Goldberg J."/>
            <person name="Griggs A."/>
            <person name="Gujja S."/>
            <person name="Hansen M."/>
            <person name="Howarth C."/>
            <person name="Imamovic A."/>
            <person name="Ireland A."/>
            <person name="Larimer J."/>
            <person name="McCowan C."/>
            <person name="Murphy C."/>
            <person name="Pearson M."/>
            <person name="Poon T.W."/>
            <person name="Priest M."/>
            <person name="Roberts A."/>
            <person name="Saif S."/>
            <person name="Shea T."/>
            <person name="Sisk P."/>
            <person name="Sykes S."/>
            <person name="Wortman J."/>
            <person name="Nusbaum C."/>
            <person name="Birren B."/>
        </authorList>
    </citation>
    <scope>NUCLEOTIDE SEQUENCE [LARGE SCALE GENOMIC DNA]</scope>
    <source>
        <strain evidence="4">A-37</strain>
    </source>
</reference>
<evidence type="ECO:0000256" key="1">
    <source>
        <dbReference type="ARBA" id="ARBA00022460"/>
    </source>
</evidence>
<dbReference type="GO" id="GO:0008010">
    <property type="term" value="F:structural constituent of chitin-based larval cuticle"/>
    <property type="evidence" value="ECO:0007669"/>
    <property type="project" value="TreeGrafter"/>
</dbReference>
<keyword evidence="4" id="KW-1185">Reference proteome</keyword>
<dbReference type="EMBL" id="AXCM01005906">
    <property type="status" value="NOT_ANNOTATED_CDS"/>
    <property type="molecule type" value="Genomic_DNA"/>
</dbReference>
<keyword evidence="1 2" id="KW-0193">Cuticle</keyword>
<dbReference type="AlphaFoldDB" id="A0A182M4B8"/>
<dbReference type="Proteomes" id="UP000075883">
    <property type="component" value="Unassembled WGS sequence"/>
</dbReference>